<proteinExistence type="predicted"/>
<keyword evidence="2" id="KW-1185">Reference proteome</keyword>
<reference evidence="1 2" key="1">
    <citation type="submission" date="2019-07" db="EMBL/GenBank/DDBJ databases">
        <title>Genome assembly of two rare yeast pathogens: Diutina rugosa and Trichomonascus ciferrii.</title>
        <authorList>
            <person name="Mixao V."/>
            <person name="Saus E."/>
            <person name="Hansen A."/>
            <person name="Lass-Flor C."/>
            <person name="Gabaldon T."/>
        </authorList>
    </citation>
    <scope>NUCLEOTIDE SEQUENCE [LARGE SCALE GENOMIC DNA]</scope>
    <source>
        <strain evidence="1 2">CBS 613</strain>
    </source>
</reference>
<accession>A0A642UK21</accession>
<evidence type="ECO:0000313" key="2">
    <source>
        <dbReference type="Proteomes" id="UP000449547"/>
    </source>
</evidence>
<dbReference type="EMBL" id="SWFT01000111">
    <property type="protein sequence ID" value="KAA8900475.1"/>
    <property type="molecule type" value="Genomic_DNA"/>
</dbReference>
<name>A0A642UK21_DIURU</name>
<protein>
    <submittedName>
        <fullName evidence="1">Uncharacterized protein</fullName>
    </submittedName>
</protein>
<organism evidence="1 2">
    <name type="scientific">Diutina rugosa</name>
    <name type="common">Yeast</name>
    <name type="synonym">Candida rugosa</name>
    <dbReference type="NCBI Taxonomy" id="5481"/>
    <lineage>
        <taxon>Eukaryota</taxon>
        <taxon>Fungi</taxon>
        <taxon>Dikarya</taxon>
        <taxon>Ascomycota</taxon>
        <taxon>Saccharomycotina</taxon>
        <taxon>Pichiomycetes</taxon>
        <taxon>Debaryomycetaceae</taxon>
        <taxon>Diutina</taxon>
    </lineage>
</organism>
<comment type="caution">
    <text evidence="1">The sequence shown here is derived from an EMBL/GenBank/DDBJ whole genome shotgun (WGS) entry which is preliminary data.</text>
</comment>
<gene>
    <name evidence="1" type="ORF">DIURU_003773</name>
</gene>
<dbReference type="AlphaFoldDB" id="A0A642UK21"/>
<dbReference type="VEuPathDB" id="FungiDB:DIURU_003773"/>
<evidence type="ECO:0000313" key="1">
    <source>
        <dbReference type="EMBL" id="KAA8900475.1"/>
    </source>
</evidence>
<dbReference type="GeneID" id="54782424"/>
<dbReference type="RefSeq" id="XP_034011440.1">
    <property type="nucleotide sequence ID" value="XM_034156572.1"/>
</dbReference>
<dbReference type="Proteomes" id="UP000449547">
    <property type="component" value="Unassembled WGS sequence"/>
</dbReference>
<sequence>MSSVVDTLEFQQLLEGLNDDNDRQIMTEVITDQETLLGDRRVSLSPFVSDVITDLSSFVSLKCEGIDFAVLGKLCNMILESRIGLKQMWAPMSSASRQMRQGQDYDIDHAREEIFRRMASVVANARNVFHSLEYLTTDDLEYIDSTLDLVVPTSRGIYTLTVGIGHALNEERFSRSTISSADVSRALNLLIQHRAAVTAETNP</sequence>